<dbReference type="Proteomes" id="UP000799439">
    <property type="component" value="Unassembled WGS sequence"/>
</dbReference>
<name>A0A9P4J0B0_9PEZI</name>
<dbReference type="EMBL" id="ML996086">
    <property type="protein sequence ID" value="KAF2152274.1"/>
    <property type="molecule type" value="Genomic_DNA"/>
</dbReference>
<evidence type="ECO:0000313" key="2">
    <source>
        <dbReference type="EMBL" id="KAF2152274.1"/>
    </source>
</evidence>
<sequence length="125" mass="14456">LTEVAGDLWLLLIQLAGKIKRAEARVKRVRHKADRELIEDFLESGERLWGKFSKLLKVSESYMLKAAKKKSSSKKVVVGKDSGVQFIKCIFGRDHEMDRTEKIMTGIRLWSMRFDANCDDILRRS</sequence>
<proteinExistence type="predicted"/>
<comment type="caution">
    <text evidence="2">The sequence shown here is derived from an EMBL/GenBank/DDBJ whole genome shotgun (WGS) entry which is preliminary data.</text>
</comment>
<evidence type="ECO:0000256" key="1">
    <source>
        <dbReference type="SAM" id="Coils"/>
    </source>
</evidence>
<keyword evidence="3" id="KW-1185">Reference proteome</keyword>
<dbReference type="OrthoDB" id="5398854at2759"/>
<feature type="coiled-coil region" evidence="1">
    <location>
        <begin position="12"/>
        <end position="39"/>
    </location>
</feature>
<feature type="non-terminal residue" evidence="2">
    <location>
        <position position="1"/>
    </location>
</feature>
<protein>
    <submittedName>
        <fullName evidence="2">Uncharacterized protein</fullName>
    </submittedName>
</protein>
<reference evidence="2" key="1">
    <citation type="journal article" date="2020" name="Stud. Mycol.">
        <title>101 Dothideomycetes genomes: a test case for predicting lifestyles and emergence of pathogens.</title>
        <authorList>
            <person name="Haridas S."/>
            <person name="Albert R."/>
            <person name="Binder M."/>
            <person name="Bloem J."/>
            <person name="Labutti K."/>
            <person name="Salamov A."/>
            <person name="Andreopoulos B."/>
            <person name="Baker S."/>
            <person name="Barry K."/>
            <person name="Bills G."/>
            <person name="Bluhm B."/>
            <person name="Cannon C."/>
            <person name="Castanera R."/>
            <person name="Culley D."/>
            <person name="Daum C."/>
            <person name="Ezra D."/>
            <person name="Gonzalez J."/>
            <person name="Henrissat B."/>
            <person name="Kuo A."/>
            <person name="Liang C."/>
            <person name="Lipzen A."/>
            <person name="Lutzoni F."/>
            <person name="Magnuson J."/>
            <person name="Mondo S."/>
            <person name="Nolan M."/>
            <person name="Ohm R."/>
            <person name="Pangilinan J."/>
            <person name="Park H.-J."/>
            <person name="Ramirez L."/>
            <person name="Alfaro M."/>
            <person name="Sun H."/>
            <person name="Tritt A."/>
            <person name="Yoshinaga Y."/>
            <person name="Zwiers L.-H."/>
            <person name="Turgeon B."/>
            <person name="Goodwin S."/>
            <person name="Spatafora J."/>
            <person name="Crous P."/>
            <person name="Grigoriev I."/>
        </authorList>
    </citation>
    <scope>NUCLEOTIDE SEQUENCE</scope>
    <source>
        <strain evidence="2">CBS 260.36</strain>
    </source>
</reference>
<keyword evidence="1" id="KW-0175">Coiled coil</keyword>
<organism evidence="2 3">
    <name type="scientific">Myriangium duriaei CBS 260.36</name>
    <dbReference type="NCBI Taxonomy" id="1168546"/>
    <lineage>
        <taxon>Eukaryota</taxon>
        <taxon>Fungi</taxon>
        <taxon>Dikarya</taxon>
        <taxon>Ascomycota</taxon>
        <taxon>Pezizomycotina</taxon>
        <taxon>Dothideomycetes</taxon>
        <taxon>Dothideomycetidae</taxon>
        <taxon>Myriangiales</taxon>
        <taxon>Myriangiaceae</taxon>
        <taxon>Myriangium</taxon>
    </lineage>
</organism>
<gene>
    <name evidence="2" type="ORF">K461DRAFT_226325</name>
</gene>
<evidence type="ECO:0000313" key="3">
    <source>
        <dbReference type="Proteomes" id="UP000799439"/>
    </source>
</evidence>
<accession>A0A9P4J0B0</accession>
<dbReference type="AlphaFoldDB" id="A0A9P4J0B0"/>